<name>A0A815LEP9_9BILA</name>
<dbReference type="Proteomes" id="UP000677228">
    <property type="component" value="Unassembled WGS sequence"/>
</dbReference>
<dbReference type="Gene3D" id="1.20.1070.10">
    <property type="entry name" value="Rhodopsin 7-helix transmembrane proteins"/>
    <property type="match status" value="1"/>
</dbReference>
<dbReference type="OrthoDB" id="10060695at2759"/>
<keyword evidence="1" id="KW-0472">Membrane</keyword>
<dbReference type="AlphaFoldDB" id="A0A815LEP9"/>
<keyword evidence="1" id="KW-0812">Transmembrane</keyword>
<evidence type="ECO:0000256" key="1">
    <source>
        <dbReference type="SAM" id="Phobius"/>
    </source>
</evidence>
<keyword evidence="6" id="KW-1185">Reference proteome</keyword>
<feature type="transmembrane region" description="Helical" evidence="1">
    <location>
        <begin position="283"/>
        <end position="304"/>
    </location>
</feature>
<feature type="transmembrane region" description="Helical" evidence="1">
    <location>
        <begin position="192"/>
        <end position="215"/>
    </location>
</feature>
<dbReference type="Proteomes" id="UP000681722">
    <property type="component" value="Unassembled WGS sequence"/>
</dbReference>
<dbReference type="EMBL" id="CAJNOK010008764">
    <property type="protein sequence ID" value="CAF1072335.1"/>
    <property type="molecule type" value="Genomic_DNA"/>
</dbReference>
<dbReference type="Proteomes" id="UP000682733">
    <property type="component" value="Unassembled WGS sequence"/>
</dbReference>
<organism evidence="3 6">
    <name type="scientific">Didymodactylos carnosus</name>
    <dbReference type="NCBI Taxonomy" id="1234261"/>
    <lineage>
        <taxon>Eukaryota</taxon>
        <taxon>Metazoa</taxon>
        <taxon>Spiralia</taxon>
        <taxon>Gnathifera</taxon>
        <taxon>Rotifera</taxon>
        <taxon>Eurotatoria</taxon>
        <taxon>Bdelloidea</taxon>
        <taxon>Philodinida</taxon>
        <taxon>Philodinidae</taxon>
        <taxon>Didymodactylos</taxon>
    </lineage>
</organism>
<dbReference type="EMBL" id="CAJNOQ010017693">
    <property type="protein sequence ID" value="CAF1405100.1"/>
    <property type="molecule type" value="Genomic_DNA"/>
</dbReference>
<reference evidence="3" key="1">
    <citation type="submission" date="2021-02" db="EMBL/GenBank/DDBJ databases">
        <authorList>
            <person name="Nowell W R."/>
        </authorList>
    </citation>
    <scope>NUCLEOTIDE SEQUENCE</scope>
</reference>
<keyword evidence="1" id="KW-1133">Transmembrane helix</keyword>
<accession>A0A815LEP9</accession>
<dbReference type="EMBL" id="CAJOBA010008779">
    <property type="protein sequence ID" value="CAF3836536.1"/>
    <property type="molecule type" value="Genomic_DNA"/>
</dbReference>
<protein>
    <recommendedName>
        <fullName evidence="7">G-protein coupled receptors family 1 profile domain-containing protein</fullName>
    </recommendedName>
</protein>
<evidence type="ECO:0000313" key="6">
    <source>
        <dbReference type="Proteomes" id="UP000663829"/>
    </source>
</evidence>
<evidence type="ECO:0000313" key="3">
    <source>
        <dbReference type="EMBL" id="CAF1405100.1"/>
    </source>
</evidence>
<evidence type="ECO:0000313" key="4">
    <source>
        <dbReference type="EMBL" id="CAF3836536.1"/>
    </source>
</evidence>
<dbReference type="EMBL" id="CAJOBC010083112">
    <property type="protein sequence ID" value="CAF4296879.1"/>
    <property type="molecule type" value="Genomic_DNA"/>
</dbReference>
<gene>
    <name evidence="3" type="ORF">GPM918_LOCUS33365</name>
    <name evidence="2" type="ORF">OVA965_LOCUS17956</name>
    <name evidence="5" type="ORF">SRO942_LOCUS34046</name>
    <name evidence="4" type="ORF">TMI583_LOCUS17968</name>
</gene>
<comment type="caution">
    <text evidence="3">The sequence shown here is derived from an EMBL/GenBank/DDBJ whole genome shotgun (WGS) entry which is preliminary data.</text>
</comment>
<dbReference type="Proteomes" id="UP000663829">
    <property type="component" value="Unassembled WGS sequence"/>
</dbReference>
<feature type="transmembrane region" description="Helical" evidence="1">
    <location>
        <begin position="83"/>
        <end position="103"/>
    </location>
</feature>
<proteinExistence type="predicted"/>
<evidence type="ECO:0000313" key="2">
    <source>
        <dbReference type="EMBL" id="CAF1072335.1"/>
    </source>
</evidence>
<evidence type="ECO:0008006" key="7">
    <source>
        <dbReference type="Google" id="ProtNLM"/>
    </source>
</evidence>
<evidence type="ECO:0000313" key="5">
    <source>
        <dbReference type="EMBL" id="CAF4296879.1"/>
    </source>
</evidence>
<feature type="transmembrane region" description="Helical" evidence="1">
    <location>
        <begin position="250"/>
        <end position="271"/>
    </location>
</feature>
<sequence>MFHYFRSSIKKKLFLKIHPSKEENTDQKLIYTTATTINSINFENLQNYFNRAITIDELTSNQRIIFLNADSEHDSFIRGTKDFIIMNMMLMNTILCKLITFLLSCFTRMSYWLTEYITIERIYVTYYSSGQWLKNPRTAKRIIIIMCICLLTSHVHEVTYHKVVPDPKYIQYDTSCVAQYPRVLSIYSQVNTFIHCIIPFLMNFISTLSLIMLNARKRANLVDQRYQMSSMTFECQYDFENNFQEHKDRFLPPIITILSSLPQLIILFTLACTKLAKSPFKRYSLTAAYFQSYLPQILGFYLYILPSKFYCDELYAIKLGKKLEPTEKKKTHQQK</sequence>